<keyword evidence="1" id="KW-0802">TPR repeat</keyword>
<reference evidence="2" key="1">
    <citation type="submission" date="2021-02" db="EMBL/GenBank/DDBJ databases">
        <authorList>
            <person name="Dougan E. K."/>
            <person name="Rhodes N."/>
            <person name="Thang M."/>
            <person name="Chan C."/>
        </authorList>
    </citation>
    <scope>NUCLEOTIDE SEQUENCE</scope>
</reference>
<dbReference type="OrthoDB" id="626167at2759"/>
<sequence>MAGIGSPTTSTGQVAVAVAAFVVAGSYSQAGFKKFLEGGCVGRAVTSSCFKGVAKSVFAQSLVMRQIVLGTGLARELQRRRDAVSQLQGSDEPDLMAAALDDLGVALLANGEKAPAEEAFRQAVDLCQRNALEADSLWAANNLAVALKSQGPDRYREAQKLYQETLEARLRRDPGEKDPSTFTSMNNLAVLLRVQGQLAAAERLYRRALDLRRTVLGNLHPDTLTSINNLASLLSITGRMEEAEILYAEALAGCRATLGMKDMDTLLSADNLASLLFQEGRAAEAEPLFREAALGLATLLGERDPETLRSQDNLAVALMALGRLEEAEVLLQSTVAGFRDTLGADHPDTLVAQENLQAVLEEKAARELEAMSTV</sequence>
<feature type="repeat" description="TPR" evidence="1">
    <location>
        <begin position="97"/>
        <end position="130"/>
    </location>
</feature>
<dbReference type="EMBL" id="CAJNIZ010010413">
    <property type="protein sequence ID" value="CAE7300125.1"/>
    <property type="molecule type" value="Genomic_DNA"/>
</dbReference>
<evidence type="ECO:0000313" key="3">
    <source>
        <dbReference type="Proteomes" id="UP000649617"/>
    </source>
</evidence>
<dbReference type="PANTHER" id="PTHR46082">
    <property type="entry name" value="ATP/GTP-BINDING PROTEIN-RELATED"/>
    <property type="match status" value="1"/>
</dbReference>
<dbReference type="PANTHER" id="PTHR46082:SF6">
    <property type="entry name" value="AAA+ ATPASE DOMAIN-CONTAINING PROTEIN-RELATED"/>
    <property type="match status" value="1"/>
</dbReference>
<keyword evidence="3" id="KW-1185">Reference proteome</keyword>
<proteinExistence type="predicted"/>
<comment type="caution">
    <text evidence="2">The sequence shown here is derived from an EMBL/GenBank/DDBJ whole genome shotgun (WGS) entry which is preliminary data.</text>
</comment>
<evidence type="ECO:0000256" key="1">
    <source>
        <dbReference type="PROSITE-ProRule" id="PRU00339"/>
    </source>
</evidence>
<gene>
    <name evidence="2" type="primary">klc-2</name>
    <name evidence="2" type="ORF">SPIL2461_LOCUS6783</name>
</gene>
<dbReference type="SUPFAM" id="SSF48452">
    <property type="entry name" value="TPR-like"/>
    <property type="match status" value="3"/>
</dbReference>
<name>A0A812NCQ9_SYMPI</name>
<evidence type="ECO:0000313" key="2">
    <source>
        <dbReference type="EMBL" id="CAE7300125.1"/>
    </source>
</evidence>
<dbReference type="Proteomes" id="UP000649617">
    <property type="component" value="Unassembled WGS sequence"/>
</dbReference>
<dbReference type="InterPro" id="IPR053137">
    <property type="entry name" value="NLR-like"/>
</dbReference>
<dbReference type="AlphaFoldDB" id="A0A812NCQ9"/>
<dbReference type="PROSITE" id="PS50005">
    <property type="entry name" value="TPR"/>
    <property type="match status" value="1"/>
</dbReference>
<dbReference type="SMART" id="SM00028">
    <property type="entry name" value="TPR"/>
    <property type="match status" value="4"/>
</dbReference>
<dbReference type="Pfam" id="PF13424">
    <property type="entry name" value="TPR_12"/>
    <property type="match status" value="1"/>
</dbReference>
<dbReference type="InterPro" id="IPR011990">
    <property type="entry name" value="TPR-like_helical_dom_sf"/>
</dbReference>
<accession>A0A812NCQ9</accession>
<protein>
    <submittedName>
        <fullName evidence="2">Klc-2 protein</fullName>
    </submittedName>
</protein>
<organism evidence="2 3">
    <name type="scientific">Symbiodinium pilosum</name>
    <name type="common">Dinoflagellate</name>
    <dbReference type="NCBI Taxonomy" id="2952"/>
    <lineage>
        <taxon>Eukaryota</taxon>
        <taxon>Sar</taxon>
        <taxon>Alveolata</taxon>
        <taxon>Dinophyceae</taxon>
        <taxon>Suessiales</taxon>
        <taxon>Symbiodiniaceae</taxon>
        <taxon>Symbiodinium</taxon>
    </lineage>
</organism>
<dbReference type="Gene3D" id="1.25.40.10">
    <property type="entry name" value="Tetratricopeptide repeat domain"/>
    <property type="match status" value="2"/>
</dbReference>
<dbReference type="Pfam" id="PF13374">
    <property type="entry name" value="TPR_10"/>
    <property type="match status" value="4"/>
</dbReference>
<dbReference type="InterPro" id="IPR019734">
    <property type="entry name" value="TPR_rpt"/>
</dbReference>